<evidence type="ECO:0000313" key="3">
    <source>
        <dbReference type="EMBL" id="PAV83325.1"/>
    </source>
</evidence>
<dbReference type="GO" id="GO:0012505">
    <property type="term" value="C:endomembrane system"/>
    <property type="evidence" value="ECO:0007669"/>
    <property type="project" value="UniProtKB-ARBA"/>
</dbReference>
<dbReference type="GO" id="GO:0016887">
    <property type="term" value="F:ATP hydrolysis activity"/>
    <property type="evidence" value="ECO:0007669"/>
    <property type="project" value="InterPro"/>
</dbReference>
<feature type="signal peptide" evidence="2">
    <location>
        <begin position="1"/>
        <end position="24"/>
    </location>
</feature>
<dbReference type="InterPro" id="IPR010448">
    <property type="entry name" value="Torsin"/>
</dbReference>
<name>A0A2A2LB81_9BILA</name>
<evidence type="ECO:0000256" key="2">
    <source>
        <dbReference type="SAM" id="SignalP"/>
    </source>
</evidence>
<feature type="chain" id="PRO_5012042107" description="AAA+ ATPase domain-containing protein" evidence="2">
    <location>
        <begin position="25"/>
        <end position="334"/>
    </location>
</feature>
<comment type="caution">
    <text evidence="3">The sequence shown here is derived from an EMBL/GenBank/DDBJ whole genome shotgun (WGS) entry which is preliminary data.</text>
</comment>
<keyword evidence="2" id="KW-0732">Signal</keyword>
<accession>A0A2A2LB81</accession>
<sequence>MMRSRGPSILLLIVIFQLFFDVQGYGWICWWRFNCRSTFNANALQRELNEKLYGQPFVISTVVQALSAHYSSGARPKRALSLSFHGPSGTGKNFVSTIVANNVLCRGIEDTRYTYKIWLGQNFASPSQVQRNKDHIKNFIEERVAQCKYQIFIFDEVDKYHPGVLDVLKQYMEGFVVNDLDFNYAVFIFLTNAGGNEIEKLASEKHKAGITRDKLKVSDFMPLIKNSVYKDTSGGWSSSVLIKNNMIGYFIAFLPLGQKQVKECIMAAAHEKGYPELAKNYEFVEKIAKYVEWTYHDGKRMFSTSGCKGVDEYTGNEIEAYKMKGESRYFSDEL</sequence>
<dbReference type="EMBL" id="LIAE01006967">
    <property type="protein sequence ID" value="PAV83325.1"/>
    <property type="molecule type" value="Genomic_DNA"/>
</dbReference>
<proteinExistence type="inferred from homology"/>
<organism evidence="3 4">
    <name type="scientific">Diploscapter pachys</name>
    <dbReference type="NCBI Taxonomy" id="2018661"/>
    <lineage>
        <taxon>Eukaryota</taxon>
        <taxon>Metazoa</taxon>
        <taxon>Ecdysozoa</taxon>
        <taxon>Nematoda</taxon>
        <taxon>Chromadorea</taxon>
        <taxon>Rhabditida</taxon>
        <taxon>Rhabditina</taxon>
        <taxon>Rhabditomorpha</taxon>
        <taxon>Rhabditoidea</taxon>
        <taxon>Rhabditidae</taxon>
        <taxon>Diploscapter</taxon>
    </lineage>
</organism>
<protein>
    <recommendedName>
        <fullName evidence="5">AAA+ ATPase domain-containing protein</fullName>
    </recommendedName>
</protein>
<dbReference type="PANTHER" id="PTHR10760:SF2">
    <property type="entry name" value="LD13476P-RELATED"/>
    <property type="match status" value="1"/>
</dbReference>
<dbReference type="InterPro" id="IPR027417">
    <property type="entry name" value="P-loop_NTPase"/>
</dbReference>
<dbReference type="PANTHER" id="PTHR10760">
    <property type="entry name" value="TORSIN"/>
    <property type="match status" value="1"/>
</dbReference>
<dbReference type="GO" id="GO:0005524">
    <property type="term" value="F:ATP binding"/>
    <property type="evidence" value="ECO:0007669"/>
    <property type="project" value="InterPro"/>
</dbReference>
<dbReference type="Proteomes" id="UP000218231">
    <property type="component" value="Unassembled WGS sequence"/>
</dbReference>
<reference evidence="3 4" key="1">
    <citation type="journal article" date="2017" name="Curr. Biol.">
        <title>Genome architecture and evolution of a unichromosomal asexual nematode.</title>
        <authorList>
            <person name="Fradin H."/>
            <person name="Zegar C."/>
            <person name="Gutwein M."/>
            <person name="Lucas J."/>
            <person name="Kovtun M."/>
            <person name="Corcoran D."/>
            <person name="Baugh L.R."/>
            <person name="Kiontke K."/>
            <person name="Gunsalus K."/>
            <person name="Fitch D.H."/>
            <person name="Piano F."/>
        </authorList>
    </citation>
    <scope>NUCLEOTIDE SEQUENCE [LARGE SCALE GENOMIC DNA]</scope>
    <source>
        <strain evidence="3">PF1309</strain>
    </source>
</reference>
<dbReference type="OrthoDB" id="19623at2759"/>
<evidence type="ECO:0008006" key="5">
    <source>
        <dbReference type="Google" id="ProtNLM"/>
    </source>
</evidence>
<dbReference type="GO" id="GO:0005737">
    <property type="term" value="C:cytoplasm"/>
    <property type="evidence" value="ECO:0007669"/>
    <property type="project" value="UniProtKB-ARBA"/>
</dbReference>
<dbReference type="Gene3D" id="3.40.50.300">
    <property type="entry name" value="P-loop containing nucleotide triphosphate hydrolases"/>
    <property type="match status" value="1"/>
</dbReference>
<gene>
    <name evidence="3" type="ORF">WR25_16350</name>
</gene>
<keyword evidence="4" id="KW-1185">Reference proteome</keyword>
<dbReference type="AlphaFoldDB" id="A0A2A2LB81"/>
<evidence type="ECO:0000256" key="1">
    <source>
        <dbReference type="ARBA" id="ARBA00006235"/>
    </source>
</evidence>
<comment type="similarity">
    <text evidence="1">Belongs to the ClpA/ClpB family. Torsin subfamily.</text>
</comment>
<dbReference type="PRINTS" id="PR00300">
    <property type="entry name" value="CLPPROTEASEA"/>
</dbReference>
<dbReference type="SUPFAM" id="SSF52540">
    <property type="entry name" value="P-loop containing nucleoside triphosphate hydrolases"/>
    <property type="match status" value="1"/>
</dbReference>
<dbReference type="Pfam" id="PF06309">
    <property type="entry name" value="Torsin"/>
    <property type="match status" value="1"/>
</dbReference>
<evidence type="ECO:0000313" key="4">
    <source>
        <dbReference type="Proteomes" id="UP000218231"/>
    </source>
</evidence>
<dbReference type="STRING" id="2018661.A0A2A2LB81"/>
<dbReference type="InterPro" id="IPR001270">
    <property type="entry name" value="ClpA/B"/>
</dbReference>